<dbReference type="OrthoDB" id="3235415at2759"/>
<dbReference type="AlphaFoldDB" id="A0A0B7FBY0"/>
<accession>A0A0B7FBY0</accession>
<keyword evidence="2" id="KW-1185">Reference proteome</keyword>
<protein>
    <submittedName>
        <fullName evidence="1">Uncharacterized protein</fullName>
    </submittedName>
</protein>
<reference evidence="1 2" key="1">
    <citation type="submission" date="2014-11" db="EMBL/GenBank/DDBJ databases">
        <authorList>
            <person name="Wibberg Daniel"/>
        </authorList>
    </citation>
    <scope>NUCLEOTIDE SEQUENCE [LARGE SCALE GENOMIC DNA]</scope>
    <source>
        <strain evidence="1">Rhizoctonia solani AG1-IB 7/3/14</strain>
    </source>
</reference>
<dbReference type="EMBL" id="LN679116">
    <property type="protein sequence ID" value="CEL54454.1"/>
    <property type="molecule type" value="Genomic_DNA"/>
</dbReference>
<name>A0A0B7FBY0_THACB</name>
<sequence length="242" mass="27027">MFKPSALLCRLWSPVLVSLPSLRPRRFLHLVLIYVFPIASLLRTHSFSFNLLSMTKLQQYESELQNYPNDRLITEEISHRRFIASYITSLTLTCSSAAASAGTLLPLTIPICAFKANKIRVHRKQLKMVRRELERRYLTPMDKRKRDVLVPVAAAFTIYAVTFGIADAIDVVPEGVQEALHDKIEGLFGVADGTGGLDKVGNTYEAFILAEAATPLTNALVQHGYKPGCPPPLPPRPKKKDQ</sequence>
<evidence type="ECO:0000313" key="1">
    <source>
        <dbReference type="EMBL" id="CEL54454.1"/>
    </source>
</evidence>
<evidence type="ECO:0000313" key="2">
    <source>
        <dbReference type="Proteomes" id="UP000059188"/>
    </source>
</evidence>
<proteinExistence type="predicted"/>
<gene>
    <name evidence="1" type="ORF">RSOLAG1IB_07057</name>
</gene>
<organism evidence="1 2">
    <name type="scientific">Thanatephorus cucumeris (strain AG1-IB / isolate 7/3/14)</name>
    <name type="common">Lettuce bottom rot fungus</name>
    <name type="synonym">Rhizoctonia solani</name>
    <dbReference type="NCBI Taxonomy" id="1108050"/>
    <lineage>
        <taxon>Eukaryota</taxon>
        <taxon>Fungi</taxon>
        <taxon>Dikarya</taxon>
        <taxon>Basidiomycota</taxon>
        <taxon>Agaricomycotina</taxon>
        <taxon>Agaricomycetes</taxon>
        <taxon>Cantharellales</taxon>
        <taxon>Ceratobasidiaceae</taxon>
        <taxon>Rhizoctonia</taxon>
        <taxon>Rhizoctonia solani AG-1</taxon>
    </lineage>
</organism>
<dbReference type="Proteomes" id="UP000059188">
    <property type="component" value="Unassembled WGS sequence"/>
</dbReference>